<evidence type="ECO:0000256" key="3">
    <source>
        <dbReference type="ARBA" id="ARBA00022679"/>
    </source>
</evidence>
<name>A0A1I0CYK6_9PROT</name>
<dbReference type="InterPro" id="IPR002123">
    <property type="entry name" value="Plipid/glycerol_acylTrfase"/>
</dbReference>
<keyword evidence="4" id="KW-0443">Lipid metabolism</keyword>
<dbReference type="GO" id="GO:0043810">
    <property type="term" value="F:ornithine-acyl [acyl carrier protein] N-acyltransferase activity"/>
    <property type="evidence" value="ECO:0007669"/>
    <property type="project" value="UniProtKB-EC"/>
</dbReference>
<feature type="domain" description="Phospholipid/glycerol acyltransferase" evidence="11">
    <location>
        <begin position="108"/>
        <end position="226"/>
    </location>
</feature>
<evidence type="ECO:0000256" key="1">
    <source>
        <dbReference type="ARBA" id="ARBA00005189"/>
    </source>
</evidence>
<dbReference type="PANTHER" id="PTHR37323">
    <property type="entry name" value="GCN5-RELATED N-ACETYLTRANSFERASE"/>
    <property type="match status" value="1"/>
</dbReference>
<evidence type="ECO:0000313" key="12">
    <source>
        <dbReference type="EMBL" id="SET24955.1"/>
    </source>
</evidence>
<sequence>MLNVIVSSYFFYTVPIIHILPENGDMLDVDALLNDYLQHAGEQHDRPFIKKASFILKKLFHQNEINEFIETHQHLEGLEFNDAVLEHFNFTYQVSNKDRARIPDQGRTLIVANHPLGSLDGLALLKLVSEVRTDVRVVATTLLDCIEPLKSLFLSVDNLSRYGNTRDQIDQIVEALESDQAVIMFPTGEVSRIRPNGIRDGKWKSGFLALAKKTRSPVLPVFIGGKNSTLFYGLSSIYKPLGTMMLVNEMFNQKDHEISFRIGNPIPWNSIAAMDLPKKALAKLMRKQVYLLGKKKKKDLFNPVENIVHPAKTKLIRKELKASQLIGETQDGKHIYLFDYIPNSSVMREIGRLRELSFRQVQEGTGNALDIDSYDRYYRHLILWDEDELEIIGSYRIGEAGEILREYGQKGLYTNSLFKFDEAFIPYLENGIELGRSFIQPRYQGKRSLDYLWYGIGAYLHQHPEVQYLFGPVSMSNSWPEPAQQIIADFYSTLFSCEKTLVEPRLPFQFDTTDGFSRLSTITSETEYKQAYAQLKNKMDVFGVKVPVLYKQYVELCRPNGCKFLGFNIDPKFSNCVDALILVQINAIKEKKFQRYIESHDQILQKLNSA</sequence>
<dbReference type="CDD" id="cd07986">
    <property type="entry name" value="LPLAT_ACT14924-like"/>
    <property type="match status" value="1"/>
</dbReference>
<dbReference type="Pfam" id="PF13444">
    <property type="entry name" value="Acetyltransf_5"/>
    <property type="match status" value="1"/>
</dbReference>
<keyword evidence="13" id="KW-1185">Reference proteome</keyword>
<evidence type="ECO:0000259" key="11">
    <source>
        <dbReference type="SMART" id="SM00563"/>
    </source>
</evidence>
<protein>
    <recommendedName>
        <fullName evidence="8">L-ornithine N(alpha)-acyltransferase</fullName>
        <ecNumber evidence="7">2.3.2.30</ecNumber>
    </recommendedName>
</protein>
<comment type="function">
    <text evidence="9">Catalyzes the first step in the biosynthesis of ornithine lipids, which are phosphorus-free membrane lipids. Catalyzes the 3-hydroxyacyl-acyl carrier protein-dependent acylation of ornithine to form lyso-ornithine lipid (LOL).</text>
</comment>
<dbReference type="GO" id="GO:0006629">
    <property type="term" value="P:lipid metabolic process"/>
    <property type="evidence" value="ECO:0007669"/>
    <property type="project" value="UniProtKB-KW"/>
</dbReference>
<evidence type="ECO:0000256" key="9">
    <source>
        <dbReference type="ARBA" id="ARBA00045724"/>
    </source>
</evidence>
<reference evidence="13" key="1">
    <citation type="submission" date="2016-10" db="EMBL/GenBank/DDBJ databases">
        <authorList>
            <person name="Varghese N."/>
            <person name="Submissions S."/>
        </authorList>
    </citation>
    <scope>NUCLEOTIDE SEQUENCE [LARGE SCALE GENOMIC DNA]</scope>
    <source>
        <strain evidence="13">Nm71</strain>
    </source>
</reference>
<evidence type="ECO:0000256" key="2">
    <source>
        <dbReference type="ARBA" id="ARBA00022516"/>
    </source>
</evidence>
<evidence type="ECO:0000256" key="5">
    <source>
        <dbReference type="ARBA" id="ARBA00023315"/>
    </source>
</evidence>
<dbReference type="EMBL" id="FOIA01000017">
    <property type="protein sequence ID" value="SET24955.1"/>
    <property type="molecule type" value="Genomic_DNA"/>
</dbReference>
<evidence type="ECO:0000256" key="7">
    <source>
        <dbReference type="ARBA" id="ARBA00039058"/>
    </source>
</evidence>
<evidence type="ECO:0000256" key="8">
    <source>
        <dbReference type="ARBA" id="ARBA00039866"/>
    </source>
</evidence>
<dbReference type="InterPro" id="IPR052351">
    <property type="entry name" value="Ornithine_N-alpha-AT"/>
</dbReference>
<dbReference type="Pfam" id="PF19576">
    <property type="entry name" value="Acyltransf_2"/>
    <property type="match status" value="1"/>
</dbReference>
<comment type="pathway">
    <text evidence="1">Lipid metabolism.</text>
</comment>
<dbReference type="PANTHER" id="PTHR37323:SF1">
    <property type="entry name" value="L-ORNITHINE N(ALPHA)-ACYLTRANSFERASE"/>
    <property type="match status" value="1"/>
</dbReference>
<dbReference type="InterPro" id="IPR045746">
    <property type="entry name" value="ACT14924-like_Acyltransf_dom"/>
</dbReference>
<organism evidence="12 13">
    <name type="scientific">Nitrosomonas marina</name>
    <dbReference type="NCBI Taxonomy" id="917"/>
    <lineage>
        <taxon>Bacteria</taxon>
        <taxon>Pseudomonadati</taxon>
        <taxon>Pseudomonadota</taxon>
        <taxon>Betaproteobacteria</taxon>
        <taxon>Nitrosomonadales</taxon>
        <taxon>Nitrosomonadaceae</taxon>
        <taxon>Nitrosomonas</taxon>
    </lineage>
</organism>
<keyword evidence="5" id="KW-0012">Acyltransferase</keyword>
<evidence type="ECO:0000313" key="13">
    <source>
        <dbReference type="Proteomes" id="UP000199345"/>
    </source>
</evidence>
<dbReference type="RefSeq" id="WP_256207524.1">
    <property type="nucleotide sequence ID" value="NZ_FOIA01000017.1"/>
</dbReference>
<keyword evidence="3" id="KW-0808">Transferase</keyword>
<dbReference type="AlphaFoldDB" id="A0A1I0CYK6"/>
<dbReference type="SMART" id="SM00563">
    <property type="entry name" value="PlsC"/>
    <property type="match status" value="1"/>
</dbReference>
<evidence type="ECO:0000256" key="10">
    <source>
        <dbReference type="ARBA" id="ARBA00047785"/>
    </source>
</evidence>
<evidence type="ECO:0000256" key="6">
    <source>
        <dbReference type="ARBA" id="ARBA00038095"/>
    </source>
</evidence>
<accession>A0A1I0CYK6</accession>
<evidence type="ECO:0000256" key="4">
    <source>
        <dbReference type="ARBA" id="ARBA00023098"/>
    </source>
</evidence>
<dbReference type="SUPFAM" id="SSF55729">
    <property type="entry name" value="Acyl-CoA N-acyltransferases (Nat)"/>
    <property type="match status" value="1"/>
</dbReference>
<dbReference type="Proteomes" id="UP000199345">
    <property type="component" value="Unassembled WGS sequence"/>
</dbReference>
<dbReference type="SUPFAM" id="SSF69593">
    <property type="entry name" value="Glycerol-3-phosphate (1)-acyltransferase"/>
    <property type="match status" value="1"/>
</dbReference>
<dbReference type="InterPro" id="IPR016181">
    <property type="entry name" value="Acyl_CoA_acyltransferase"/>
</dbReference>
<dbReference type="EC" id="2.3.2.30" evidence="7"/>
<proteinExistence type="inferred from homology"/>
<comment type="catalytic activity">
    <reaction evidence="10">
        <text>a (3R)-hydroxyacyl-[ACP] + L-ornithine = a lyso-ornithine lipid + holo-[ACP] + H(+)</text>
        <dbReference type="Rhea" id="RHEA:20633"/>
        <dbReference type="Rhea" id="RHEA-COMP:9685"/>
        <dbReference type="Rhea" id="RHEA-COMP:9945"/>
        <dbReference type="ChEBI" id="CHEBI:15378"/>
        <dbReference type="ChEBI" id="CHEBI:46911"/>
        <dbReference type="ChEBI" id="CHEBI:64479"/>
        <dbReference type="ChEBI" id="CHEBI:78827"/>
        <dbReference type="ChEBI" id="CHEBI:138482"/>
        <dbReference type="EC" id="2.3.2.30"/>
    </reaction>
    <physiologicalReaction direction="left-to-right" evidence="10">
        <dbReference type="Rhea" id="RHEA:20634"/>
    </physiologicalReaction>
</comment>
<gene>
    <name evidence="12" type="ORF">SAMN05216326_11715</name>
</gene>
<comment type="similarity">
    <text evidence="6">Belongs to the acetyltransferase family. OlsB subfamily.</text>
</comment>
<keyword evidence="2" id="KW-0444">Lipid biosynthesis</keyword>